<dbReference type="Proteomes" id="UP000240418">
    <property type="component" value="Unassembled WGS sequence"/>
</dbReference>
<gene>
    <name evidence="1" type="ORF">CLV88_105253</name>
</gene>
<comment type="caution">
    <text evidence="1">The sequence shown here is derived from an EMBL/GenBank/DDBJ whole genome shotgun (WGS) entry which is preliminary data.</text>
</comment>
<protein>
    <submittedName>
        <fullName evidence="1">Uncharacterized protein</fullName>
    </submittedName>
</protein>
<sequence length="57" mass="6601">MIDYQLVILVQADSHPEIMITYGTKSSTFIVRSAWHHGHLEKSLIQRVFGPEQTFRS</sequence>
<evidence type="ECO:0000313" key="1">
    <source>
        <dbReference type="EMBL" id="PSL19828.1"/>
    </source>
</evidence>
<evidence type="ECO:0000313" key="2">
    <source>
        <dbReference type="Proteomes" id="UP000240418"/>
    </source>
</evidence>
<dbReference type="EMBL" id="PYGJ01000005">
    <property type="protein sequence ID" value="PSL19828.1"/>
    <property type="molecule type" value="Genomic_DNA"/>
</dbReference>
<accession>A0A2P8FDS9</accession>
<reference evidence="1 2" key="1">
    <citation type="submission" date="2018-03" db="EMBL/GenBank/DDBJ databases">
        <title>Genomic Encyclopedia of Archaeal and Bacterial Type Strains, Phase II (KMG-II): from individual species to whole genera.</title>
        <authorList>
            <person name="Goeker M."/>
        </authorList>
    </citation>
    <scope>NUCLEOTIDE SEQUENCE [LARGE SCALE GENOMIC DNA]</scope>
    <source>
        <strain evidence="1 2">DSM 100673</strain>
    </source>
</reference>
<name>A0A2P8FDS9_9RHOB</name>
<proteinExistence type="predicted"/>
<organism evidence="1 2">
    <name type="scientific">Shimia abyssi</name>
    <dbReference type="NCBI Taxonomy" id="1662395"/>
    <lineage>
        <taxon>Bacteria</taxon>
        <taxon>Pseudomonadati</taxon>
        <taxon>Pseudomonadota</taxon>
        <taxon>Alphaproteobacteria</taxon>
        <taxon>Rhodobacterales</taxon>
        <taxon>Roseobacteraceae</taxon>
    </lineage>
</organism>
<keyword evidence="2" id="KW-1185">Reference proteome</keyword>
<dbReference type="AlphaFoldDB" id="A0A2P8FDS9"/>